<protein>
    <submittedName>
        <fullName evidence="3">Uncharacterized protein</fullName>
    </submittedName>
</protein>
<proteinExistence type="predicted"/>
<evidence type="ECO:0000256" key="2">
    <source>
        <dbReference type="SAM" id="MobiDB-lite"/>
    </source>
</evidence>
<keyword evidence="4" id="KW-1185">Reference proteome</keyword>
<dbReference type="Proteomes" id="UP001461498">
    <property type="component" value="Unassembled WGS sequence"/>
</dbReference>
<name>A0AAW1DEZ7_9HEMI</name>
<feature type="region of interest" description="Disordered" evidence="2">
    <location>
        <begin position="29"/>
        <end position="48"/>
    </location>
</feature>
<evidence type="ECO:0000313" key="4">
    <source>
        <dbReference type="Proteomes" id="UP001461498"/>
    </source>
</evidence>
<dbReference type="AlphaFoldDB" id="A0AAW1DEZ7"/>
<feature type="coiled-coil region" evidence="1">
    <location>
        <begin position="86"/>
        <end position="116"/>
    </location>
</feature>
<dbReference type="EMBL" id="JAPXFL010000003">
    <property type="protein sequence ID" value="KAK9508982.1"/>
    <property type="molecule type" value="Genomic_DNA"/>
</dbReference>
<keyword evidence="1" id="KW-0175">Coiled coil</keyword>
<organism evidence="3 4">
    <name type="scientific">Rhynocoris fuscipes</name>
    <dbReference type="NCBI Taxonomy" id="488301"/>
    <lineage>
        <taxon>Eukaryota</taxon>
        <taxon>Metazoa</taxon>
        <taxon>Ecdysozoa</taxon>
        <taxon>Arthropoda</taxon>
        <taxon>Hexapoda</taxon>
        <taxon>Insecta</taxon>
        <taxon>Pterygota</taxon>
        <taxon>Neoptera</taxon>
        <taxon>Paraneoptera</taxon>
        <taxon>Hemiptera</taxon>
        <taxon>Heteroptera</taxon>
        <taxon>Panheteroptera</taxon>
        <taxon>Cimicomorpha</taxon>
        <taxon>Reduviidae</taxon>
        <taxon>Harpactorinae</taxon>
        <taxon>Harpactorini</taxon>
        <taxon>Rhynocoris</taxon>
    </lineage>
</organism>
<comment type="caution">
    <text evidence="3">The sequence shown here is derived from an EMBL/GenBank/DDBJ whole genome shotgun (WGS) entry which is preliminary data.</text>
</comment>
<reference evidence="3 4" key="1">
    <citation type="submission" date="2022-12" db="EMBL/GenBank/DDBJ databases">
        <title>Chromosome-level genome assembly of true bugs.</title>
        <authorList>
            <person name="Ma L."/>
            <person name="Li H."/>
        </authorList>
    </citation>
    <scope>NUCLEOTIDE SEQUENCE [LARGE SCALE GENOMIC DNA]</scope>
    <source>
        <strain evidence="3">Lab_2022b</strain>
    </source>
</reference>
<accession>A0AAW1DEZ7</accession>
<sequence>MSPIYSEKQIVVRDYAHPEYQTHPQVFVHAGQGGGIHPTQNQYSARSTDDLLRTSDSLLSKGMDFNIIFGQPLTAQRSATSELRSTEDYDKNIEDLRQRLEHLESLRQNVANMEDSSEPTEQHNFV</sequence>
<evidence type="ECO:0000313" key="3">
    <source>
        <dbReference type="EMBL" id="KAK9508982.1"/>
    </source>
</evidence>
<gene>
    <name evidence="3" type="ORF">O3M35_006407</name>
</gene>
<evidence type="ECO:0000256" key="1">
    <source>
        <dbReference type="SAM" id="Coils"/>
    </source>
</evidence>